<reference evidence="2 3" key="1">
    <citation type="submission" date="2018-05" db="EMBL/GenBank/DDBJ databases">
        <title>Draft genome of Methanospirillum lacunae Ki8-1.</title>
        <authorList>
            <person name="Dueholm M.S."/>
            <person name="Nielsen P.H."/>
            <person name="Bakmann L.F."/>
            <person name="Otzen D.E."/>
        </authorList>
    </citation>
    <scope>NUCLEOTIDE SEQUENCE [LARGE SCALE GENOMIC DNA]</scope>
    <source>
        <strain evidence="2 3">Ki8-1</strain>
    </source>
</reference>
<dbReference type="OrthoDB" id="56086at2157"/>
<dbReference type="GeneID" id="97548603"/>
<proteinExistence type="predicted"/>
<dbReference type="PIRSF" id="PIRSF022080">
    <property type="entry name" value="UCP022080"/>
    <property type="match status" value="1"/>
</dbReference>
<sequence length="104" mass="12096">MQEYPIKRTHIKQLSENIVEKLKEHFEIEPKEVDGFYQISFGAIESMQVKVGATGKTMLVETKSKTGIEDEQIILDTNRRFRRYLDAVTGYTTKERVKKAKTVE</sequence>
<dbReference type="RefSeq" id="WP_109968400.1">
    <property type="nucleotide sequence ID" value="NZ_CP176093.1"/>
</dbReference>
<dbReference type="InterPro" id="IPR016800">
    <property type="entry name" value="UCP022080"/>
</dbReference>
<accession>A0A2V2MZI9</accession>
<name>A0A2V2MZI9_9EURY</name>
<evidence type="ECO:0000259" key="1">
    <source>
        <dbReference type="Pfam" id="PF18446"/>
    </source>
</evidence>
<dbReference type="Proteomes" id="UP000245657">
    <property type="component" value="Unassembled WGS sequence"/>
</dbReference>
<dbReference type="Gene3D" id="3.30.310.190">
    <property type="match status" value="1"/>
</dbReference>
<dbReference type="InterPro" id="IPR040713">
    <property type="entry name" value="DUF5611"/>
</dbReference>
<gene>
    <name evidence="2" type="ORF">DK846_07040</name>
</gene>
<dbReference type="EMBL" id="QGMY01000006">
    <property type="protein sequence ID" value="PWR72889.1"/>
    <property type="molecule type" value="Genomic_DNA"/>
</dbReference>
<feature type="domain" description="DUF5611" evidence="1">
    <location>
        <begin position="1"/>
        <end position="101"/>
    </location>
</feature>
<organism evidence="2 3">
    <name type="scientific">Methanospirillum lacunae</name>
    <dbReference type="NCBI Taxonomy" id="668570"/>
    <lineage>
        <taxon>Archaea</taxon>
        <taxon>Methanobacteriati</taxon>
        <taxon>Methanobacteriota</taxon>
        <taxon>Stenosarchaea group</taxon>
        <taxon>Methanomicrobia</taxon>
        <taxon>Methanomicrobiales</taxon>
        <taxon>Methanospirillaceae</taxon>
        <taxon>Methanospirillum</taxon>
    </lineage>
</organism>
<keyword evidence="3" id="KW-1185">Reference proteome</keyword>
<evidence type="ECO:0000313" key="3">
    <source>
        <dbReference type="Proteomes" id="UP000245657"/>
    </source>
</evidence>
<dbReference type="Pfam" id="PF18446">
    <property type="entry name" value="DUF5611"/>
    <property type="match status" value="1"/>
</dbReference>
<dbReference type="AlphaFoldDB" id="A0A2V2MZI9"/>
<comment type="caution">
    <text evidence="2">The sequence shown here is derived from an EMBL/GenBank/DDBJ whole genome shotgun (WGS) entry which is preliminary data.</text>
</comment>
<protein>
    <recommendedName>
        <fullName evidence="1">DUF5611 domain-containing protein</fullName>
    </recommendedName>
</protein>
<evidence type="ECO:0000313" key="2">
    <source>
        <dbReference type="EMBL" id="PWR72889.1"/>
    </source>
</evidence>